<gene>
    <name evidence="4" type="ORF">AArcSl_2940</name>
</gene>
<dbReference type="InterPro" id="IPR039448">
    <property type="entry name" value="Beta_helix"/>
</dbReference>
<dbReference type="Gene3D" id="2.160.20.10">
    <property type="entry name" value="Single-stranded right-handed beta-helix, Pectin lyase-like"/>
    <property type="match status" value="1"/>
</dbReference>
<dbReference type="SUPFAM" id="SSF51126">
    <property type="entry name" value="Pectin lyase-like"/>
    <property type="match status" value="1"/>
</dbReference>
<name>A0A343TN79_9EURY</name>
<dbReference type="Proteomes" id="UP000263012">
    <property type="component" value="Chromosome"/>
</dbReference>
<dbReference type="AlphaFoldDB" id="A0A343TN79"/>
<evidence type="ECO:0000256" key="2">
    <source>
        <dbReference type="SAM" id="MobiDB-lite"/>
    </source>
</evidence>
<evidence type="ECO:0000259" key="3">
    <source>
        <dbReference type="Pfam" id="PF13229"/>
    </source>
</evidence>
<dbReference type="KEGG" id="hdf:AArcSl_2940"/>
<organism evidence="4 5">
    <name type="scientific">Halalkaliarchaeum desulfuricum</name>
    <dbReference type="NCBI Taxonomy" id="2055893"/>
    <lineage>
        <taxon>Archaea</taxon>
        <taxon>Methanobacteriati</taxon>
        <taxon>Methanobacteriota</taxon>
        <taxon>Stenosarchaea group</taxon>
        <taxon>Halobacteria</taxon>
        <taxon>Halobacteriales</taxon>
        <taxon>Haloferacaceae</taxon>
        <taxon>Halalkaliarchaeum</taxon>
    </lineage>
</organism>
<dbReference type="InterPro" id="IPR051550">
    <property type="entry name" value="SCF-Subunits/Alg-Epimerases"/>
</dbReference>
<evidence type="ECO:0000256" key="1">
    <source>
        <dbReference type="ARBA" id="ARBA00022737"/>
    </source>
</evidence>
<keyword evidence="1" id="KW-0677">Repeat</keyword>
<accession>A0A343TN79</accession>
<feature type="compositionally biased region" description="Basic and acidic residues" evidence="2">
    <location>
        <begin position="289"/>
        <end position="300"/>
    </location>
</feature>
<proteinExistence type="predicted"/>
<dbReference type="Pfam" id="PF13229">
    <property type="entry name" value="Beta_helix"/>
    <property type="match status" value="1"/>
</dbReference>
<feature type="domain" description="Right handed beta helix" evidence="3">
    <location>
        <begin position="130"/>
        <end position="272"/>
    </location>
</feature>
<dbReference type="InterPro" id="IPR012334">
    <property type="entry name" value="Pectin_lyas_fold"/>
</dbReference>
<reference evidence="5" key="1">
    <citation type="submission" date="2017-11" db="EMBL/GenBank/DDBJ databases">
        <title>Phenotypic and genomic properties of facultatively anaerobic sulfur-reducing natronoarchaea from hypersaline soda lakes.</title>
        <authorList>
            <person name="Sorokin D.Y."/>
            <person name="Kublanov I.V."/>
            <person name="Roman P."/>
            <person name="Sinninghe Damste J.S."/>
            <person name="Golyshin P.N."/>
            <person name="Rojo D."/>
            <person name="Ciordia S."/>
            <person name="Mena M.D.C."/>
            <person name="Ferrer M."/>
            <person name="Messina E."/>
            <person name="Smedile F."/>
            <person name="La Spada G."/>
            <person name="La Cono V."/>
            <person name="Yakimov M.M."/>
        </authorList>
    </citation>
    <scope>NUCLEOTIDE SEQUENCE [LARGE SCALE GENOMIC DNA]</scope>
    <source>
        <strain evidence="5">AArc-Sl</strain>
    </source>
</reference>
<dbReference type="InterPro" id="IPR006626">
    <property type="entry name" value="PbH1"/>
</dbReference>
<dbReference type="PANTHER" id="PTHR22990:SF15">
    <property type="entry name" value="F-BOX ONLY PROTEIN 10"/>
    <property type="match status" value="1"/>
</dbReference>
<sequence length="318" mass="33486">MLKTIGASVVASGALAGGAVGSDHCDHTVEDGESIQAAINEAEDGDVICIESGTYEESLNITQADGLTLEGAGPGEVVVDASGEKGYGVDGVFSSDEWGSDVTLRGFTLKGPRQGTASQNFGLKLSYIDGLTVENVHVTESRRTGIDVNPAENVSLRDVKSTDNDANGIAIRDAADVTVDNATTEGNAWGGFAFYALGEESVDNVVISNSTFQNEPAGIYLQHTDHTNIRIRESSLVDNTVGLAVAESVDGGEVTANNNNIEGNADYGVVNQSDGILDARRCWWGDRRGPNNPADERGGDGDTVSENVRFRPHRNRPV</sequence>
<dbReference type="InterPro" id="IPR011050">
    <property type="entry name" value="Pectin_lyase_fold/virulence"/>
</dbReference>
<dbReference type="SMART" id="SM00710">
    <property type="entry name" value="PbH1"/>
    <property type="match status" value="7"/>
</dbReference>
<dbReference type="PANTHER" id="PTHR22990">
    <property type="entry name" value="F-BOX ONLY PROTEIN"/>
    <property type="match status" value="1"/>
</dbReference>
<evidence type="ECO:0000313" key="5">
    <source>
        <dbReference type="Proteomes" id="UP000263012"/>
    </source>
</evidence>
<keyword evidence="5" id="KW-1185">Reference proteome</keyword>
<feature type="region of interest" description="Disordered" evidence="2">
    <location>
        <begin position="289"/>
        <end position="318"/>
    </location>
</feature>
<dbReference type="EMBL" id="CP025066">
    <property type="protein sequence ID" value="AUX10551.1"/>
    <property type="molecule type" value="Genomic_DNA"/>
</dbReference>
<protein>
    <submittedName>
        <fullName evidence="4">Cell surface protein</fullName>
    </submittedName>
</protein>
<evidence type="ECO:0000313" key="4">
    <source>
        <dbReference type="EMBL" id="AUX10551.1"/>
    </source>
</evidence>